<name>A0A2N0VJX2_9BACT</name>
<dbReference type="Proteomes" id="UP000233398">
    <property type="component" value="Unassembled WGS sequence"/>
</dbReference>
<feature type="domain" description="Hemerythrin-like" evidence="5">
    <location>
        <begin position="86"/>
        <end position="237"/>
    </location>
</feature>
<keyword evidence="2" id="KW-0963">Cytoplasm</keyword>
<dbReference type="RefSeq" id="WP_133120166.1">
    <property type="nucleotide sequence ID" value="NZ_PISP01000001.1"/>
</dbReference>
<gene>
    <name evidence="6" type="primary">ric</name>
    <name evidence="6" type="ORF">CWD77_02965</name>
</gene>
<accession>A0A2N0VJX2</accession>
<protein>
    <submittedName>
        <fullName evidence="6">Iron-sulfur cluster repair di-iron protein</fullName>
    </submittedName>
</protein>
<evidence type="ECO:0000256" key="2">
    <source>
        <dbReference type="ARBA" id="ARBA00022490"/>
    </source>
</evidence>
<evidence type="ECO:0000313" key="6">
    <source>
        <dbReference type="EMBL" id="PKD44444.1"/>
    </source>
</evidence>
<dbReference type="Pfam" id="PF04405">
    <property type="entry name" value="ScdA_N"/>
    <property type="match status" value="1"/>
</dbReference>
<evidence type="ECO:0000313" key="7">
    <source>
        <dbReference type="Proteomes" id="UP000233398"/>
    </source>
</evidence>
<dbReference type="GO" id="GO:0046872">
    <property type="term" value="F:metal ion binding"/>
    <property type="evidence" value="ECO:0007669"/>
    <property type="project" value="UniProtKB-KW"/>
</dbReference>
<dbReference type="PANTHER" id="PTHR36438:SF1">
    <property type="entry name" value="IRON-SULFUR CLUSTER REPAIR PROTEIN YTFE"/>
    <property type="match status" value="1"/>
</dbReference>
<evidence type="ECO:0000256" key="1">
    <source>
        <dbReference type="ARBA" id="ARBA00004496"/>
    </source>
</evidence>
<dbReference type="InterPro" id="IPR012312">
    <property type="entry name" value="Hemerythrin-like"/>
</dbReference>
<sequence length="244" mass="27649">MMNNDPTTLVQRNIGDIVADNYHAAGVFKEFGIDFCCGGGLPLGEVCERKGINPDQVTLKLSTMPTGGTTVNQKFNLWEPDFLIDYIINNHHTFVRTKTEEILVYAAKVANVHGERHPENIEIYQLFAKLSNELIQHLQDEEQTVFPLIKNIHLQIKNGEEVNEKLANQLRAELDHMIDDHEGAGDIMKEIRSLSNDFTPPADACATYQILYQNLAGFEEDLHQHVHLENNILFKKAETLLSDL</sequence>
<keyword evidence="7" id="KW-1185">Reference proteome</keyword>
<comment type="caution">
    <text evidence="6">The sequence shown here is derived from an EMBL/GenBank/DDBJ whole genome shotgun (WGS) entry which is preliminary data.</text>
</comment>
<evidence type="ECO:0000256" key="3">
    <source>
        <dbReference type="ARBA" id="ARBA00022723"/>
    </source>
</evidence>
<keyword evidence="3" id="KW-0479">Metal-binding</keyword>
<dbReference type="GO" id="GO:0005737">
    <property type="term" value="C:cytoplasm"/>
    <property type="evidence" value="ECO:0007669"/>
    <property type="project" value="UniProtKB-SubCell"/>
</dbReference>
<proteinExistence type="predicted"/>
<organism evidence="6 7">
    <name type="scientific">Rhodohalobacter barkolensis</name>
    <dbReference type="NCBI Taxonomy" id="2053187"/>
    <lineage>
        <taxon>Bacteria</taxon>
        <taxon>Pseudomonadati</taxon>
        <taxon>Balneolota</taxon>
        <taxon>Balneolia</taxon>
        <taxon>Balneolales</taxon>
        <taxon>Balneolaceae</taxon>
        <taxon>Rhodohalobacter</taxon>
    </lineage>
</organism>
<dbReference type="InterPro" id="IPR019903">
    <property type="entry name" value="RIC_family"/>
</dbReference>
<dbReference type="OrthoDB" id="9797132at2"/>
<dbReference type="Gene3D" id="1.20.120.520">
    <property type="entry name" value="nmb1532 protein domain like"/>
    <property type="match status" value="1"/>
</dbReference>
<comment type="subcellular location">
    <subcellularLocation>
        <location evidence="1">Cytoplasm</location>
    </subcellularLocation>
</comment>
<dbReference type="NCBIfam" id="TIGR03652">
    <property type="entry name" value="FeS_repair_RIC"/>
    <property type="match status" value="1"/>
</dbReference>
<keyword evidence="4" id="KW-0408">Iron</keyword>
<evidence type="ECO:0000256" key="4">
    <source>
        <dbReference type="ARBA" id="ARBA00023004"/>
    </source>
</evidence>
<dbReference type="EMBL" id="PISP01000001">
    <property type="protein sequence ID" value="PKD44444.1"/>
    <property type="molecule type" value="Genomic_DNA"/>
</dbReference>
<reference evidence="6 7" key="1">
    <citation type="submission" date="2017-11" db="EMBL/GenBank/DDBJ databases">
        <title>Rhodohalobacter 15182 sp. nov., isolated from a salt lake.</title>
        <authorList>
            <person name="Han S."/>
        </authorList>
    </citation>
    <scope>NUCLEOTIDE SEQUENCE [LARGE SCALE GENOMIC DNA]</scope>
    <source>
        <strain evidence="6 7">15182</strain>
    </source>
</reference>
<dbReference type="AlphaFoldDB" id="A0A2N0VJX2"/>
<dbReference type="Pfam" id="PF01814">
    <property type="entry name" value="Hemerythrin"/>
    <property type="match status" value="1"/>
</dbReference>
<dbReference type="PANTHER" id="PTHR36438">
    <property type="entry name" value="IRON-SULFUR CLUSTER REPAIR PROTEIN YTFE"/>
    <property type="match status" value="1"/>
</dbReference>
<evidence type="ECO:0000259" key="5">
    <source>
        <dbReference type="Pfam" id="PF01814"/>
    </source>
</evidence>